<sequence>MKRAISEKFETRDLGILRHVQSIRVETNGNRIRIDQTAYAIEILKEFNMFGHTNYEYLNKTEKVVEGLILTNELKTDKLNYECYEVCCEAKQCRLPFPNKGNRAKDLLQIIHADTKNEVIEYSKEFKTLAENQ</sequence>
<gene>
    <name evidence="1" type="ORF">QE152_g35671</name>
</gene>
<evidence type="ECO:0008006" key="3">
    <source>
        <dbReference type="Google" id="ProtNLM"/>
    </source>
</evidence>
<keyword evidence="2" id="KW-1185">Reference proteome</keyword>
<comment type="caution">
    <text evidence="1">The sequence shown here is derived from an EMBL/GenBank/DDBJ whole genome shotgun (WGS) entry which is preliminary data.</text>
</comment>
<dbReference type="EMBL" id="JASPKY010000598">
    <property type="protein sequence ID" value="KAK9688264.1"/>
    <property type="molecule type" value="Genomic_DNA"/>
</dbReference>
<reference evidence="1 2" key="1">
    <citation type="journal article" date="2024" name="BMC Genomics">
        <title>De novo assembly and annotation of Popillia japonica's genome with initial clues to its potential as an invasive pest.</title>
        <authorList>
            <person name="Cucini C."/>
            <person name="Boschi S."/>
            <person name="Funari R."/>
            <person name="Cardaioli E."/>
            <person name="Iannotti N."/>
            <person name="Marturano G."/>
            <person name="Paoli F."/>
            <person name="Bruttini M."/>
            <person name="Carapelli A."/>
            <person name="Frati F."/>
            <person name="Nardi F."/>
        </authorList>
    </citation>
    <scope>NUCLEOTIDE SEQUENCE [LARGE SCALE GENOMIC DNA]</scope>
    <source>
        <strain evidence="1">DMR45628</strain>
    </source>
</reference>
<accession>A0AAW1IFQ3</accession>
<protein>
    <recommendedName>
        <fullName evidence="3">Reverse transcriptase Ty1/copia-type domain-containing protein</fullName>
    </recommendedName>
</protein>
<evidence type="ECO:0000313" key="1">
    <source>
        <dbReference type="EMBL" id="KAK9688264.1"/>
    </source>
</evidence>
<organism evidence="1 2">
    <name type="scientific">Popillia japonica</name>
    <name type="common">Japanese beetle</name>
    <dbReference type="NCBI Taxonomy" id="7064"/>
    <lineage>
        <taxon>Eukaryota</taxon>
        <taxon>Metazoa</taxon>
        <taxon>Ecdysozoa</taxon>
        <taxon>Arthropoda</taxon>
        <taxon>Hexapoda</taxon>
        <taxon>Insecta</taxon>
        <taxon>Pterygota</taxon>
        <taxon>Neoptera</taxon>
        <taxon>Endopterygota</taxon>
        <taxon>Coleoptera</taxon>
        <taxon>Polyphaga</taxon>
        <taxon>Scarabaeiformia</taxon>
        <taxon>Scarabaeidae</taxon>
        <taxon>Rutelinae</taxon>
        <taxon>Popillia</taxon>
    </lineage>
</organism>
<proteinExistence type="predicted"/>
<name>A0AAW1IFQ3_POPJA</name>
<evidence type="ECO:0000313" key="2">
    <source>
        <dbReference type="Proteomes" id="UP001458880"/>
    </source>
</evidence>
<dbReference type="AlphaFoldDB" id="A0AAW1IFQ3"/>
<dbReference type="Proteomes" id="UP001458880">
    <property type="component" value="Unassembled WGS sequence"/>
</dbReference>